<dbReference type="OrthoDB" id="534063at2759"/>
<dbReference type="EMBL" id="OV725077">
    <property type="protein sequence ID" value="CAH1389767.1"/>
    <property type="molecule type" value="Genomic_DNA"/>
</dbReference>
<feature type="region of interest" description="Disordered" evidence="5">
    <location>
        <begin position="345"/>
        <end position="382"/>
    </location>
</feature>
<dbReference type="PRINTS" id="PR02064">
    <property type="entry name" value="DONSON"/>
</dbReference>
<comment type="subcellular location">
    <subcellularLocation>
        <location evidence="1">Nucleus</location>
    </subcellularLocation>
</comment>
<feature type="compositionally biased region" description="Acidic residues" evidence="5">
    <location>
        <begin position="357"/>
        <end position="382"/>
    </location>
</feature>
<dbReference type="GO" id="GO:0033260">
    <property type="term" value="P:nuclear DNA replication"/>
    <property type="evidence" value="ECO:0007669"/>
    <property type="project" value="TreeGrafter"/>
</dbReference>
<evidence type="ECO:0000256" key="2">
    <source>
        <dbReference type="ARBA" id="ARBA00022473"/>
    </source>
</evidence>
<sequence>MNELSPRRFPRSPIVPPKTPPQWKKPQDVMRERKIRLKQNALLARINRSPSHDISANVSSKHSVKRKNPFSKCKEVKEPVLKRVKPEPEIPAETSLLEILGFNESKDLETNLNLHTWDRSRDVIENEENDINGSSFQALPIDWTLRTKMRFISLKPFPWTQMLKTCEEASGITGVLHISSKFGSNRMCRFQTIGILNNTFPDLKVDKFVRCLEFNNERSGAGLDSSPNSRFHQSCLFWQHPQLPWLDLYPRHSLRRADKPLFPVSSTVKEALYKDWSNSFRSLFQLVRTRHCPYFYMVANTFTCLFRAAGINGIGESTAYVCPTSGGFRKLLRKEGINFSMPLRENNKKRRSNGASENEDEEEEEEETEEVEQEEDEREETDWLASLGIAESEIGKIKTAEEASLLKTGDKNDDSLVVVDGCEVHALFNFLINCKSAIATTGPLAGIPPTLISPVAFTGGSLSSLKVRESTVKQDNERFYTIEVCGPILPNTVQNLCNILQENLETFSVTFANVDFTKAYTLCKGPNETITKSPSKQSNTFNMESLKDSGLDSKLLAAFCSENLHAFDSVRWNRNSFMIL</sequence>
<dbReference type="PANTHER" id="PTHR12972:SF0">
    <property type="entry name" value="PROTEIN DOWNSTREAM NEIGHBOR OF SON"/>
    <property type="match status" value="1"/>
</dbReference>
<proteinExistence type="inferred from homology"/>
<evidence type="ECO:0000256" key="1">
    <source>
        <dbReference type="ARBA" id="ARBA00004123"/>
    </source>
</evidence>
<gene>
    <name evidence="6" type="ORF">NEZAVI_LOCUS1096</name>
</gene>
<accession>A0A9P0DZP5</accession>
<evidence type="ECO:0000256" key="5">
    <source>
        <dbReference type="SAM" id="MobiDB-lite"/>
    </source>
</evidence>
<keyword evidence="3" id="KW-0539">Nucleus</keyword>
<reference evidence="6" key="1">
    <citation type="submission" date="2022-01" db="EMBL/GenBank/DDBJ databases">
        <authorList>
            <person name="King R."/>
        </authorList>
    </citation>
    <scope>NUCLEOTIDE SEQUENCE</scope>
</reference>
<comment type="similarity">
    <text evidence="4">Belongs to the DONSON family.</text>
</comment>
<evidence type="ECO:0000256" key="3">
    <source>
        <dbReference type="ARBA" id="ARBA00023242"/>
    </source>
</evidence>
<evidence type="ECO:0000313" key="7">
    <source>
        <dbReference type="Proteomes" id="UP001152798"/>
    </source>
</evidence>
<keyword evidence="2" id="KW-0217">Developmental protein</keyword>
<name>A0A9P0DZP5_NEZVI</name>
<dbReference type="Proteomes" id="UP001152798">
    <property type="component" value="Chromosome 1"/>
</dbReference>
<evidence type="ECO:0000256" key="4">
    <source>
        <dbReference type="ARBA" id="ARBA00025806"/>
    </source>
</evidence>
<organism evidence="6 7">
    <name type="scientific">Nezara viridula</name>
    <name type="common">Southern green stink bug</name>
    <name type="synonym">Cimex viridulus</name>
    <dbReference type="NCBI Taxonomy" id="85310"/>
    <lineage>
        <taxon>Eukaryota</taxon>
        <taxon>Metazoa</taxon>
        <taxon>Ecdysozoa</taxon>
        <taxon>Arthropoda</taxon>
        <taxon>Hexapoda</taxon>
        <taxon>Insecta</taxon>
        <taxon>Pterygota</taxon>
        <taxon>Neoptera</taxon>
        <taxon>Paraneoptera</taxon>
        <taxon>Hemiptera</taxon>
        <taxon>Heteroptera</taxon>
        <taxon>Panheteroptera</taxon>
        <taxon>Pentatomomorpha</taxon>
        <taxon>Pentatomoidea</taxon>
        <taxon>Pentatomidae</taxon>
        <taxon>Pentatominae</taxon>
        <taxon>Nezara</taxon>
    </lineage>
</organism>
<dbReference type="GO" id="GO:0005634">
    <property type="term" value="C:nucleus"/>
    <property type="evidence" value="ECO:0007669"/>
    <property type="project" value="UniProtKB-SubCell"/>
</dbReference>
<dbReference type="InterPro" id="IPR024861">
    <property type="entry name" value="Donson"/>
</dbReference>
<dbReference type="PANTHER" id="PTHR12972">
    <property type="entry name" value="DOWNSTREAM NEIGHBOR OF SON"/>
    <property type="match status" value="1"/>
</dbReference>
<feature type="region of interest" description="Disordered" evidence="5">
    <location>
        <begin position="1"/>
        <end position="28"/>
    </location>
</feature>
<protein>
    <submittedName>
        <fullName evidence="6">Uncharacterized protein</fullName>
    </submittedName>
</protein>
<keyword evidence="7" id="KW-1185">Reference proteome</keyword>
<evidence type="ECO:0000313" key="6">
    <source>
        <dbReference type="EMBL" id="CAH1389767.1"/>
    </source>
</evidence>
<dbReference type="AlphaFoldDB" id="A0A9P0DZP5"/>